<organism evidence="6 7">
    <name type="scientific">Amycolatopsis acidicola</name>
    <dbReference type="NCBI Taxonomy" id="2596893"/>
    <lineage>
        <taxon>Bacteria</taxon>
        <taxon>Bacillati</taxon>
        <taxon>Actinomycetota</taxon>
        <taxon>Actinomycetes</taxon>
        <taxon>Pseudonocardiales</taxon>
        <taxon>Pseudonocardiaceae</taxon>
        <taxon>Amycolatopsis</taxon>
    </lineage>
</organism>
<dbReference type="Pfam" id="PF01951">
    <property type="entry name" value="Archease"/>
    <property type="match status" value="1"/>
</dbReference>
<dbReference type="GO" id="GO:0008033">
    <property type="term" value="P:tRNA processing"/>
    <property type="evidence" value="ECO:0007669"/>
    <property type="project" value="UniProtKB-KW"/>
</dbReference>
<keyword evidence="2" id="KW-0819">tRNA processing</keyword>
<reference evidence="6" key="1">
    <citation type="submission" date="2019-09" db="EMBL/GenBank/DDBJ databases">
        <authorList>
            <person name="Teo W.F.A."/>
            <person name="Duangmal K."/>
        </authorList>
    </citation>
    <scope>NUCLEOTIDE SEQUENCE [LARGE SCALE GENOMIC DNA]</scope>
    <source>
        <strain evidence="6">K81G1</strain>
    </source>
</reference>
<evidence type="ECO:0000256" key="3">
    <source>
        <dbReference type="ARBA" id="ARBA00022723"/>
    </source>
</evidence>
<name>A0A5N0URN1_9PSEU</name>
<dbReference type="EMBL" id="VMNW02000120">
    <property type="protein sequence ID" value="KAA9150316.1"/>
    <property type="molecule type" value="Genomic_DNA"/>
</dbReference>
<comment type="similarity">
    <text evidence="1">Belongs to the archease family.</text>
</comment>
<evidence type="ECO:0000259" key="5">
    <source>
        <dbReference type="Pfam" id="PF01951"/>
    </source>
</evidence>
<evidence type="ECO:0000256" key="1">
    <source>
        <dbReference type="ARBA" id="ARBA00007963"/>
    </source>
</evidence>
<feature type="domain" description="Archease" evidence="5">
    <location>
        <begin position="26"/>
        <end position="153"/>
    </location>
</feature>
<keyword evidence="3" id="KW-0479">Metal-binding</keyword>
<evidence type="ECO:0000256" key="2">
    <source>
        <dbReference type="ARBA" id="ARBA00022694"/>
    </source>
</evidence>
<dbReference type="Proteomes" id="UP000319769">
    <property type="component" value="Unassembled WGS sequence"/>
</dbReference>
<dbReference type="Gene3D" id="3.55.10.10">
    <property type="entry name" value="Archease domain"/>
    <property type="match status" value="1"/>
</dbReference>
<keyword evidence="7" id="KW-1185">Reference proteome</keyword>
<evidence type="ECO:0000313" key="7">
    <source>
        <dbReference type="Proteomes" id="UP000319769"/>
    </source>
</evidence>
<sequence length="154" mass="16349">MVPERGRATDPARVSSVEVAKARKPAHAADLQIVAWAPTREASVAEAVKALTDSMARVRMRSRASLFRREVPGTDDDELLAGVLGTVIAHLRSNWQIPLSAEVSASPCGLSLVCAMVDLGAIVPVGPIPKSVSAGRAHCLRSGDRWCCTARIDI</sequence>
<protein>
    <submittedName>
        <fullName evidence="6">Archease</fullName>
    </submittedName>
</protein>
<proteinExistence type="inferred from homology"/>
<gene>
    <name evidence="6" type="ORF">FPZ12_041480</name>
</gene>
<accession>A0A5N0URN1</accession>
<dbReference type="SUPFAM" id="SSF69819">
    <property type="entry name" value="MTH1598-like"/>
    <property type="match status" value="1"/>
</dbReference>
<evidence type="ECO:0000313" key="6">
    <source>
        <dbReference type="EMBL" id="KAA9150316.1"/>
    </source>
</evidence>
<comment type="caution">
    <text evidence="6">The sequence shown here is derived from an EMBL/GenBank/DDBJ whole genome shotgun (WGS) entry which is preliminary data.</text>
</comment>
<evidence type="ECO:0000256" key="4">
    <source>
        <dbReference type="ARBA" id="ARBA00022837"/>
    </source>
</evidence>
<keyword evidence="4" id="KW-0106">Calcium</keyword>
<dbReference type="OrthoDB" id="3827441at2"/>
<dbReference type="InterPro" id="IPR036820">
    <property type="entry name" value="Archease_dom_sf"/>
</dbReference>
<dbReference type="InterPro" id="IPR023572">
    <property type="entry name" value="Archease_dom"/>
</dbReference>
<dbReference type="GO" id="GO:0046872">
    <property type="term" value="F:metal ion binding"/>
    <property type="evidence" value="ECO:0007669"/>
    <property type="project" value="UniProtKB-KW"/>
</dbReference>
<dbReference type="AlphaFoldDB" id="A0A5N0URN1"/>